<dbReference type="InterPro" id="IPR025295">
    <property type="entry name" value="eCIS_core_dom"/>
</dbReference>
<protein>
    <recommendedName>
        <fullName evidence="2">eCIS core domain-containing protein</fullName>
    </recommendedName>
</protein>
<accession>A0A7W8VAS2</accession>
<dbReference type="AlphaFoldDB" id="A0A7W8VAS2"/>
<feature type="region of interest" description="Disordered" evidence="1">
    <location>
        <begin position="1"/>
        <end position="48"/>
    </location>
</feature>
<evidence type="ECO:0000313" key="3">
    <source>
        <dbReference type="EMBL" id="MBB5429129.1"/>
    </source>
</evidence>
<reference evidence="3 4" key="1">
    <citation type="submission" date="2020-08" db="EMBL/GenBank/DDBJ databases">
        <title>Genomic Encyclopedia of Type Strains, Phase IV (KMG-V): Genome sequencing to study the core and pangenomes of soil and plant-associated prokaryotes.</title>
        <authorList>
            <person name="Whitman W."/>
        </authorList>
    </citation>
    <scope>NUCLEOTIDE SEQUENCE [LARGE SCALE GENOMIC DNA]</scope>
    <source>
        <strain evidence="3 4">JPY158</strain>
    </source>
</reference>
<sequence length="992" mass="107119">MSRHASTLPARHTVDASQAPANREQQHAQRTRDPDTAPDTLSNHAIGQALGAGAPLEPQVRAEMEQRFGTSFADVRVHDDERAHRSAAELEAKAYTHGSDIAFSAGRYAPQQADGRQLLAHELAHVVQQRRGGPAPELAPSAAHEVGADQSAAQVAAGAPNVTVPGATGVGVARDIDDEKKASRLPRSTAGGDLPFGDATRALHPGVDYWQTHTPDVSAMTALELRDEAEQIKEKLFIQTQCSPETLRLEQVGDLFEQAIRKLPQATAPKAKKKRQREGDARRPAPKATTPNPRPPLPQRFATTTNPEQLARDYSDIVTGLAREDLTGKERADLQAELDSIEPLVAQELSRRSALRYGDLIDQALTPENRYYGNDTPLIEHMRRIASIMPDEHNPGMNLLTHGHEQIPVSDVALKAIRANAMHGLNQMAADVRDANEQVIGDYTDLMERTFEKHKYVGAISMVRSGENPAEWEEKLVPIVGTSNQLINEYFGLRKAASDPWNAAPPSLLDMAQKVDAGERVGEGARNYLDYRTGQLYEGTIGAIRHLGRMKAAGQVAANFAFTPAGAALYGATESTLEQLSEMHYGQREHFDYLAPVVDAASAYVGGKVTGGLSGLGKNAPLWVRAAAFVPADRLGAAATTLTHGTLDRALNRSDQGFSGIMGDTFAELTDWKQAGFNLAMLGLGHAVKSGRGGGARELPSGAPKEIARVNEALPEAQANKAISINEPARSGQAADNPASFGDASFDALVREVSNSAFGQHLETAKQTPPVPLREDTTHSRAKVDEIAHSNARRNPPPGQVPGAQIQHDTKTLDVTRNLPAGMFPLHPDVINENLRWLQSRSDLPATELLIDPNGAGTRYFVDTIPRGRAGDFGMPGHQPELFPETRAADKTYSTEHKFADAHLIPTQAEKIAQSRRDAGLLPLDPRMLAISAGEMARWQTTGHSGTERSGRNIDLAGAASQRALSEPALPAPSPQLSLPLFDYLLRAKRPN</sequence>
<organism evidence="3 4">
    <name type="scientific">Paraburkholderia atlantica</name>
    <dbReference type="NCBI Taxonomy" id="2654982"/>
    <lineage>
        <taxon>Bacteria</taxon>
        <taxon>Pseudomonadati</taxon>
        <taxon>Pseudomonadota</taxon>
        <taxon>Betaproteobacteria</taxon>
        <taxon>Burkholderiales</taxon>
        <taxon>Burkholderiaceae</taxon>
        <taxon>Paraburkholderia</taxon>
    </lineage>
</organism>
<dbReference type="Pfam" id="PF13699">
    <property type="entry name" value="eCIS_core"/>
    <property type="match status" value="1"/>
</dbReference>
<feature type="compositionally biased region" description="Basic and acidic residues" evidence="1">
    <location>
        <begin position="24"/>
        <end position="35"/>
    </location>
</feature>
<feature type="region of interest" description="Disordered" evidence="1">
    <location>
        <begin position="173"/>
        <end position="197"/>
    </location>
</feature>
<feature type="domain" description="eCIS core" evidence="2">
    <location>
        <begin position="55"/>
        <end position="132"/>
    </location>
</feature>
<gene>
    <name evidence="3" type="ORF">HDG40_007324</name>
</gene>
<keyword evidence="4" id="KW-1185">Reference proteome</keyword>
<dbReference type="Proteomes" id="UP000592780">
    <property type="component" value="Unassembled WGS sequence"/>
</dbReference>
<dbReference type="RefSeq" id="WP_018435148.1">
    <property type="nucleotide sequence ID" value="NZ_JACHDD010000019.1"/>
</dbReference>
<evidence type="ECO:0000313" key="4">
    <source>
        <dbReference type="Proteomes" id="UP000592780"/>
    </source>
</evidence>
<feature type="region of interest" description="Disordered" evidence="1">
    <location>
        <begin position="263"/>
        <end position="312"/>
    </location>
</feature>
<evidence type="ECO:0000256" key="1">
    <source>
        <dbReference type="SAM" id="MobiDB-lite"/>
    </source>
</evidence>
<dbReference type="OrthoDB" id="7387101at2"/>
<name>A0A7W8VAS2_PARAM</name>
<proteinExistence type="predicted"/>
<comment type="caution">
    <text evidence="3">The sequence shown here is derived from an EMBL/GenBank/DDBJ whole genome shotgun (WGS) entry which is preliminary data.</text>
</comment>
<evidence type="ECO:0000259" key="2">
    <source>
        <dbReference type="Pfam" id="PF13699"/>
    </source>
</evidence>
<dbReference type="EMBL" id="JACHDD010000019">
    <property type="protein sequence ID" value="MBB5429129.1"/>
    <property type="molecule type" value="Genomic_DNA"/>
</dbReference>